<name>A0ACD3YQG7_FUSSC</name>
<protein>
    <submittedName>
        <fullName evidence="1">Uncharacterized protein</fullName>
    </submittedName>
</protein>
<gene>
    <name evidence="1" type="ORF">LCI18_001781</name>
</gene>
<dbReference type="EMBL" id="CP090031">
    <property type="protein sequence ID" value="UPK90846.1"/>
    <property type="molecule type" value="Genomic_DNA"/>
</dbReference>
<accession>A0ACD3YQG7</accession>
<evidence type="ECO:0000313" key="1">
    <source>
        <dbReference type="EMBL" id="UPK90846.1"/>
    </source>
</evidence>
<organism evidence="1 2">
    <name type="scientific">Fusarium solani subsp. cucurbitae</name>
    <name type="common">Neocosmosporum cucurbitae</name>
    <dbReference type="NCBI Taxonomy" id="2747967"/>
    <lineage>
        <taxon>Eukaryota</taxon>
        <taxon>Fungi</taxon>
        <taxon>Dikarya</taxon>
        <taxon>Ascomycota</taxon>
        <taxon>Pezizomycotina</taxon>
        <taxon>Sordariomycetes</taxon>
        <taxon>Hypocreomycetidae</taxon>
        <taxon>Hypocreales</taxon>
        <taxon>Nectriaceae</taxon>
        <taxon>Fusarium</taxon>
        <taxon>Fusarium solani species complex</taxon>
    </lineage>
</organism>
<keyword evidence="2" id="KW-1185">Reference proteome</keyword>
<sequence length="439" mass="47551">MQYLFPLLLAVATGAYCQQENCEAACRLEFEKAFASESNQWVAQNVSLDSFYDIPENASGAKPGDLLRWQQLTPEQQTQSWNIPKGLSVARFLYLSEDIDGSPLLASAFAVLPANHTGGDLDTVVWTHGTAGHIRNCAPTNHKQLYYGETVFGFAQQGYAVIGPDYTGLGTDIPQGFMYESGFLHAADGAFGLVAARAAIGSQLSDKWAVVGHSEGGLTAWRTAERLAMPDQEALLAAGQFVGAVSIAPALRPLDLITESFERANGGPVGDVVSTYLLQSLARIFPEQIRIKDYLTDLALDRLKLIDRACLETGDALFGNLTKDETFKDITWLTHPVVVDWQKRYNGLGPHSLAAPMLVVQGEDDPLTYASATESDFNSTCAAFPESSAGLLLYTGKDHDGVLEPSTEDVFAWLADRFNNVALAEGCQKRTIQASSGKL</sequence>
<evidence type="ECO:0000313" key="2">
    <source>
        <dbReference type="Proteomes" id="UP000830768"/>
    </source>
</evidence>
<proteinExistence type="predicted"/>
<reference evidence="1" key="1">
    <citation type="submission" date="2021-11" db="EMBL/GenBank/DDBJ databases">
        <title>Fusarium solani-melongenae Genome sequencing and assembly.</title>
        <authorList>
            <person name="Xie S."/>
            <person name="Huang L."/>
            <person name="Zhang X."/>
        </authorList>
    </citation>
    <scope>NUCLEOTIDE SEQUENCE</scope>
    <source>
        <strain evidence="1">CRI 24-3</strain>
    </source>
</reference>
<dbReference type="Proteomes" id="UP000830768">
    <property type="component" value="Chromosome 2"/>
</dbReference>